<keyword evidence="5" id="KW-0560">Oxidoreductase</keyword>
<dbReference type="PROSITE" id="PS51405">
    <property type="entry name" value="HEME_HALOPEROXIDASE"/>
    <property type="match status" value="1"/>
</dbReference>
<dbReference type="SUPFAM" id="SSF47571">
    <property type="entry name" value="Cloroperoxidase"/>
    <property type="match status" value="1"/>
</dbReference>
<comment type="similarity">
    <text evidence="7">Belongs to the chloroperoxidase family.</text>
</comment>
<evidence type="ECO:0000256" key="4">
    <source>
        <dbReference type="ARBA" id="ARBA00022723"/>
    </source>
</evidence>
<evidence type="ECO:0000256" key="2">
    <source>
        <dbReference type="ARBA" id="ARBA00022559"/>
    </source>
</evidence>
<keyword evidence="3" id="KW-0349">Heme</keyword>
<dbReference type="OrthoDB" id="407298at2759"/>
<evidence type="ECO:0000256" key="1">
    <source>
        <dbReference type="ARBA" id="ARBA00001970"/>
    </source>
</evidence>
<evidence type="ECO:0000256" key="6">
    <source>
        <dbReference type="ARBA" id="ARBA00023004"/>
    </source>
</evidence>
<dbReference type="Gene3D" id="1.10.489.10">
    <property type="entry name" value="Chloroperoxidase-like"/>
    <property type="match status" value="1"/>
</dbReference>
<dbReference type="GO" id="GO:0046872">
    <property type="term" value="F:metal ion binding"/>
    <property type="evidence" value="ECO:0007669"/>
    <property type="project" value="UniProtKB-KW"/>
</dbReference>
<evidence type="ECO:0000256" key="3">
    <source>
        <dbReference type="ARBA" id="ARBA00022617"/>
    </source>
</evidence>
<dbReference type="PANTHER" id="PTHR33577">
    <property type="entry name" value="STERIGMATOCYSTIN BIOSYNTHESIS PEROXIDASE STCC-RELATED"/>
    <property type="match status" value="1"/>
</dbReference>
<evidence type="ECO:0000313" key="10">
    <source>
        <dbReference type="EMBL" id="KAF1997251.1"/>
    </source>
</evidence>
<organism evidence="10 11">
    <name type="scientific">Amniculicola lignicola CBS 123094</name>
    <dbReference type="NCBI Taxonomy" id="1392246"/>
    <lineage>
        <taxon>Eukaryota</taxon>
        <taxon>Fungi</taxon>
        <taxon>Dikarya</taxon>
        <taxon>Ascomycota</taxon>
        <taxon>Pezizomycotina</taxon>
        <taxon>Dothideomycetes</taxon>
        <taxon>Pleosporomycetidae</taxon>
        <taxon>Pleosporales</taxon>
        <taxon>Amniculicolaceae</taxon>
        <taxon>Amniculicola</taxon>
    </lineage>
</organism>
<evidence type="ECO:0000256" key="5">
    <source>
        <dbReference type="ARBA" id="ARBA00023002"/>
    </source>
</evidence>
<evidence type="ECO:0000259" key="9">
    <source>
        <dbReference type="PROSITE" id="PS51405"/>
    </source>
</evidence>
<evidence type="ECO:0000256" key="8">
    <source>
        <dbReference type="SAM" id="SignalP"/>
    </source>
</evidence>
<keyword evidence="2 10" id="KW-0575">Peroxidase</keyword>
<dbReference type="Pfam" id="PF01328">
    <property type="entry name" value="Peroxidase_2"/>
    <property type="match status" value="1"/>
</dbReference>
<dbReference type="EMBL" id="ML977616">
    <property type="protein sequence ID" value="KAF1997251.1"/>
    <property type="molecule type" value="Genomic_DNA"/>
</dbReference>
<evidence type="ECO:0000256" key="7">
    <source>
        <dbReference type="ARBA" id="ARBA00025795"/>
    </source>
</evidence>
<gene>
    <name evidence="10" type="ORF">P154DRAFT_537381</name>
</gene>
<dbReference type="PANTHER" id="PTHR33577:SF1">
    <property type="entry name" value="HEME HALOPEROXIDASE FAMILY PROFILE DOMAIN-CONTAINING PROTEIN"/>
    <property type="match status" value="1"/>
</dbReference>
<comment type="cofactor">
    <cofactor evidence="1">
        <name>heme b</name>
        <dbReference type="ChEBI" id="CHEBI:60344"/>
    </cofactor>
</comment>
<dbReference type="Proteomes" id="UP000799779">
    <property type="component" value="Unassembled WGS sequence"/>
</dbReference>
<proteinExistence type="inferred from homology"/>
<dbReference type="InterPro" id="IPR000028">
    <property type="entry name" value="Chloroperoxidase"/>
</dbReference>
<sequence>MRLPLMSAFTACLLLISTASSLTFDPNSQRVNVTGQHKFIQAGPNDYRGPCPGLNALANHGYIPRNGVATIDQMINASTEVFGLSIDHASSAAIYSTPMTVSPDLNTISIGDPLKVLFDIPFGDIKTKISPQGLNFPHNSVEFDASPTRLDKYQPGSNGNPNDLHLPLFQQLFDLQKGLPDNDVNFSIFILSDHRRRRHLDSIAKNPLYFLPPFQGLFQNGVKYSLISQMFANRSAERSEGRLDRNTLMSFYGIEYASPDKKSLKYTKGGERIPDIWYRRARDDPYDLRKSNDDLLAQARRNPDLINKYSMGGNVAGLDSHRTIDIGQMTNNTYTRETIRSGYNLSCLAFMSTVSMAPRYLAGYYENVPGTVMARLYSKLPALVKDLGCEPLRGPIDERFFSSMFAGYNASLPGAPPVPRIGPGPLRQMGETSKQEAYAMASLRATG</sequence>
<feature type="signal peptide" evidence="8">
    <location>
        <begin position="1"/>
        <end position="21"/>
    </location>
</feature>
<keyword evidence="8" id="KW-0732">Signal</keyword>
<feature type="domain" description="Heme haloperoxidase family profile" evidence="9">
    <location>
        <begin position="35"/>
        <end position="297"/>
    </location>
</feature>
<accession>A0A6A5WAS7</accession>
<feature type="chain" id="PRO_5025615994" evidence="8">
    <location>
        <begin position="22"/>
        <end position="447"/>
    </location>
</feature>
<reference evidence="10" key="1">
    <citation type="journal article" date="2020" name="Stud. Mycol.">
        <title>101 Dothideomycetes genomes: a test case for predicting lifestyles and emergence of pathogens.</title>
        <authorList>
            <person name="Haridas S."/>
            <person name="Albert R."/>
            <person name="Binder M."/>
            <person name="Bloem J."/>
            <person name="Labutti K."/>
            <person name="Salamov A."/>
            <person name="Andreopoulos B."/>
            <person name="Baker S."/>
            <person name="Barry K."/>
            <person name="Bills G."/>
            <person name="Bluhm B."/>
            <person name="Cannon C."/>
            <person name="Castanera R."/>
            <person name="Culley D."/>
            <person name="Daum C."/>
            <person name="Ezra D."/>
            <person name="Gonzalez J."/>
            <person name="Henrissat B."/>
            <person name="Kuo A."/>
            <person name="Liang C."/>
            <person name="Lipzen A."/>
            <person name="Lutzoni F."/>
            <person name="Magnuson J."/>
            <person name="Mondo S."/>
            <person name="Nolan M."/>
            <person name="Ohm R."/>
            <person name="Pangilinan J."/>
            <person name="Park H.-J."/>
            <person name="Ramirez L."/>
            <person name="Alfaro M."/>
            <person name="Sun H."/>
            <person name="Tritt A."/>
            <person name="Yoshinaga Y."/>
            <person name="Zwiers L.-H."/>
            <person name="Turgeon B."/>
            <person name="Goodwin S."/>
            <person name="Spatafora J."/>
            <person name="Crous P."/>
            <person name="Grigoriev I."/>
        </authorList>
    </citation>
    <scope>NUCLEOTIDE SEQUENCE</scope>
    <source>
        <strain evidence="10">CBS 123094</strain>
    </source>
</reference>
<dbReference type="InterPro" id="IPR036851">
    <property type="entry name" value="Chloroperoxidase-like_sf"/>
</dbReference>
<name>A0A6A5WAS7_9PLEO</name>
<keyword evidence="6" id="KW-0408">Iron</keyword>
<protein>
    <submittedName>
        <fullName evidence="10">Cloroperoxidase</fullName>
    </submittedName>
</protein>
<keyword evidence="11" id="KW-1185">Reference proteome</keyword>
<dbReference type="AlphaFoldDB" id="A0A6A5WAS7"/>
<dbReference type="GO" id="GO:0004601">
    <property type="term" value="F:peroxidase activity"/>
    <property type="evidence" value="ECO:0007669"/>
    <property type="project" value="UniProtKB-KW"/>
</dbReference>
<evidence type="ECO:0000313" key="11">
    <source>
        <dbReference type="Proteomes" id="UP000799779"/>
    </source>
</evidence>
<keyword evidence="4" id="KW-0479">Metal-binding</keyword>